<feature type="domain" description="TonB-dependent receptor-like beta-barrel" evidence="5">
    <location>
        <begin position="404"/>
        <end position="889"/>
    </location>
</feature>
<protein>
    <submittedName>
        <fullName evidence="7">TonB-dependent receptor</fullName>
    </submittedName>
</protein>
<dbReference type="PANTHER" id="PTHR40980:SF4">
    <property type="entry name" value="TONB-DEPENDENT RECEPTOR-LIKE BETA-BARREL DOMAIN-CONTAINING PROTEIN"/>
    <property type="match status" value="1"/>
</dbReference>
<dbReference type="Pfam" id="PF00593">
    <property type="entry name" value="TonB_dep_Rec_b-barrel"/>
    <property type="match status" value="1"/>
</dbReference>
<evidence type="ECO:0000256" key="1">
    <source>
        <dbReference type="ARBA" id="ARBA00004442"/>
    </source>
</evidence>
<evidence type="ECO:0000259" key="6">
    <source>
        <dbReference type="Pfam" id="PF07715"/>
    </source>
</evidence>
<keyword evidence="2 4" id="KW-0472">Membrane</keyword>
<sequence>MASSAAALFVLPSMAETADTSSETIETVRVVGTRQSADALQLRADSTISVLSSQDLEHTAVHNVAEALQLLPGINVTNTGNSFFGGIDGASRGEGMFAQVRGMNSEFTLNLINGVDVAQGMPYSREVQLSLLPPSGLQTIVVNKTGGADQELDFIGGSIDFRTPTAFDFSADQTFSATLGGRAETRAFDYKADGMGYSASVDGSKKFGAANQFGLYASAYFDQRHFVNSELAGKTEAGSDGQWAFVVSDADGNSPAGMNPAKNLTSIGFGVGISSGYTVRWGGNVAADWNVNSNVHVYGKASYAFAHTRQDTTFSQILATNVKRGSSGVRIGTTDLYQPLINDVSTRFWYETNPENANLGTAQLGTDVSLGKLSLDGKVYYTWGKNDRPNHVEISNRPLNEDGGGNGFAYGGTSLISYDSDAFPYATLTPAMAARLGNLGANPARRAGDMSFQHSGQEKAGVILDGSYAVDDEWLQSVKFGFKESTSWRHVDALYTETPNFGNTPQLSTVMFSDLGIYDSMWSQAYPGKYTWSVPKINQAKLIGLYQSKPTVIDSCDGRNYAGYGYGACDTQNGRETVTSAYAMATLKFGDVEAIPGLRYEHSEIHNVFWKDNFVTDKTTKKTNWVSGGFTSNNTSYDEVLPSLFLNWRPADGAVYRASVWTSYTRPAFIQLAANNRTQTNADGSTSITEGNPDLKPIESVNYELSGQWSSEHGGYLQASAFAKQLSNYIYNSGTNFVNGTSITTGNTADTSVTFTKPMNGGSGHIYGIELEFRQKLDEVSGWLGGFGLGGNFTHNWTKVDLGAKTGLNSEPVQNAPDNVANMQLFYEKDGLQFDLLWHYTGSYVASYDYLGKGASWDHVWVQPTQRVDLHVGYEISDALRGDVSVSNLMDTESYRAQVGQYSSALSDVVDTGRTILFTIKYKN</sequence>
<dbReference type="RefSeq" id="WP_167080451.1">
    <property type="nucleotide sequence ID" value="NZ_BAAADC010000001.1"/>
</dbReference>
<evidence type="ECO:0000259" key="5">
    <source>
        <dbReference type="Pfam" id="PF00593"/>
    </source>
</evidence>
<dbReference type="Gene3D" id="2.170.130.10">
    <property type="entry name" value="TonB-dependent receptor, plug domain"/>
    <property type="match status" value="1"/>
</dbReference>
<keyword evidence="8" id="KW-1185">Reference proteome</keyword>
<name>A0A846MVU7_9PROT</name>
<proteinExistence type="inferred from homology"/>
<reference evidence="7 8" key="1">
    <citation type="submission" date="2020-03" db="EMBL/GenBank/DDBJ databases">
        <title>Genomic Encyclopedia of Type Strains, Phase IV (KMG-IV): sequencing the most valuable type-strain genomes for metagenomic binning, comparative biology and taxonomic classification.</title>
        <authorList>
            <person name="Goeker M."/>
        </authorList>
    </citation>
    <scope>NUCLEOTIDE SEQUENCE [LARGE SCALE GENOMIC DNA]</scope>
    <source>
        <strain evidence="7 8">DSM 19867</strain>
    </source>
</reference>
<accession>A0A846MVU7</accession>
<dbReference type="SUPFAM" id="SSF56935">
    <property type="entry name" value="Porins"/>
    <property type="match status" value="1"/>
</dbReference>
<evidence type="ECO:0000256" key="3">
    <source>
        <dbReference type="ARBA" id="ARBA00023237"/>
    </source>
</evidence>
<evidence type="ECO:0000256" key="2">
    <source>
        <dbReference type="ARBA" id="ARBA00023136"/>
    </source>
</evidence>
<keyword evidence="7" id="KW-0675">Receptor</keyword>
<evidence type="ECO:0000313" key="8">
    <source>
        <dbReference type="Proteomes" id="UP000570514"/>
    </source>
</evidence>
<feature type="domain" description="TonB-dependent receptor plug" evidence="6">
    <location>
        <begin position="44"/>
        <end position="148"/>
    </location>
</feature>
<keyword evidence="3" id="KW-0998">Cell outer membrane</keyword>
<comment type="caution">
    <text evidence="7">The sequence shown here is derived from an EMBL/GenBank/DDBJ whole genome shotgun (WGS) entry which is preliminary data.</text>
</comment>
<dbReference type="InterPro" id="IPR036942">
    <property type="entry name" value="Beta-barrel_TonB_sf"/>
</dbReference>
<dbReference type="InterPro" id="IPR012910">
    <property type="entry name" value="Plug_dom"/>
</dbReference>
<dbReference type="InterPro" id="IPR000531">
    <property type="entry name" value="Beta-barrel_TonB"/>
</dbReference>
<dbReference type="NCBIfam" id="TIGR01782">
    <property type="entry name" value="TonB-Xanth-Caul"/>
    <property type="match status" value="1"/>
</dbReference>
<evidence type="ECO:0000256" key="4">
    <source>
        <dbReference type="RuleBase" id="RU003357"/>
    </source>
</evidence>
<dbReference type="AlphaFoldDB" id="A0A846MVU7"/>
<gene>
    <name evidence="7" type="ORF">FHS83_000445</name>
</gene>
<organism evidence="7 8">
    <name type="scientific">Rhizomicrobium palustre</name>
    <dbReference type="NCBI Taxonomy" id="189966"/>
    <lineage>
        <taxon>Bacteria</taxon>
        <taxon>Pseudomonadati</taxon>
        <taxon>Pseudomonadota</taxon>
        <taxon>Alphaproteobacteria</taxon>
        <taxon>Micropepsales</taxon>
        <taxon>Micropepsaceae</taxon>
        <taxon>Rhizomicrobium</taxon>
    </lineage>
</organism>
<dbReference type="InterPro" id="IPR010104">
    <property type="entry name" value="TonB_rcpt_bac"/>
</dbReference>
<dbReference type="InterPro" id="IPR037066">
    <property type="entry name" value="Plug_dom_sf"/>
</dbReference>
<keyword evidence="4" id="KW-0798">TonB box</keyword>
<comment type="subcellular location">
    <subcellularLocation>
        <location evidence="1 4">Cell outer membrane</location>
    </subcellularLocation>
</comment>
<dbReference type="GO" id="GO:0009279">
    <property type="term" value="C:cell outer membrane"/>
    <property type="evidence" value="ECO:0007669"/>
    <property type="project" value="UniProtKB-SubCell"/>
</dbReference>
<comment type="similarity">
    <text evidence="4">Belongs to the TonB-dependent receptor family.</text>
</comment>
<dbReference type="Gene3D" id="2.40.170.20">
    <property type="entry name" value="TonB-dependent receptor, beta-barrel domain"/>
    <property type="match status" value="1"/>
</dbReference>
<evidence type="ECO:0000313" key="7">
    <source>
        <dbReference type="EMBL" id="NIK87127.1"/>
    </source>
</evidence>
<dbReference type="Pfam" id="PF07715">
    <property type="entry name" value="Plug"/>
    <property type="match status" value="1"/>
</dbReference>
<dbReference type="PANTHER" id="PTHR40980">
    <property type="entry name" value="PLUG DOMAIN-CONTAINING PROTEIN"/>
    <property type="match status" value="1"/>
</dbReference>
<dbReference type="Proteomes" id="UP000570514">
    <property type="component" value="Unassembled WGS sequence"/>
</dbReference>
<dbReference type="EMBL" id="JAASRM010000001">
    <property type="protein sequence ID" value="NIK87127.1"/>
    <property type="molecule type" value="Genomic_DNA"/>
</dbReference>